<keyword evidence="2" id="KW-0547">Nucleotide-binding</keyword>
<feature type="domain" description="ABC transporter" evidence="6">
    <location>
        <begin position="7"/>
        <end position="242"/>
    </location>
</feature>
<dbReference type="FunFam" id="3.40.50.300:FF:000134">
    <property type="entry name" value="Iron-enterobactin ABC transporter ATP-binding protein"/>
    <property type="match status" value="1"/>
</dbReference>
<dbReference type="Gene3D" id="3.40.50.300">
    <property type="entry name" value="P-loop containing nucleotide triphosphate hydrolases"/>
    <property type="match status" value="1"/>
</dbReference>
<dbReference type="PROSITE" id="PS50893">
    <property type="entry name" value="ABC_TRANSPORTER_2"/>
    <property type="match status" value="1"/>
</dbReference>
<organism evidence="7 8">
    <name type="scientific">Singulisphaera acidiphila (strain ATCC BAA-1392 / DSM 18658 / VKM B-2454 / MOB10)</name>
    <dbReference type="NCBI Taxonomy" id="886293"/>
    <lineage>
        <taxon>Bacteria</taxon>
        <taxon>Pseudomonadati</taxon>
        <taxon>Planctomycetota</taxon>
        <taxon>Planctomycetia</taxon>
        <taxon>Isosphaerales</taxon>
        <taxon>Isosphaeraceae</taxon>
        <taxon>Singulisphaera</taxon>
    </lineage>
</organism>
<dbReference type="InterPro" id="IPR027417">
    <property type="entry name" value="P-loop_NTPase"/>
</dbReference>
<proteinExistence type="predicted"/>
<evidence type="ECO:0000256" key="3">
    <source>
        <dbReference type="ARBA" id="ARBA00022840"/>
    </source>
</evidence>
<dbReference type="GO" id="GO:0016887">
    <property type="term" value="F:ATP hydrolysis activity"/>
    <property type="evidence" value="ECO:0007669"/>
    <property type="project" value="InterPro"/>
</dbReference>
<dbReference type="AlphaFoldDB" id="L0DNA8"/>
<comment type="function">
    <text evidence="5">Part of the ABC transporter complex HmuTUV involved in hemin import. Responsible for energy coupling to the transport system.</text>
</comment>
<dbReference type="KEGG" id="saci:Sinac_6225"/>
<dbReference type="Pfam" id="PF00005">
    <property type="entry name" value="ABC_tran"/>
    <property type="match status" value="1"/>
</dbReference>
<dbReference type="STRING" id="886293.Sinac_6225"/>
<keyword evidence="8" id="KW-1185">Reference proteome</keyword>
<dbReference type="InterPro" id="IPR003439">
    <property type="entry name" value="ABC_transporter-like_ATP-bd"/>
</dbReference>
<evidence type="ECO:0000256" key="4">
    <source>
        <dbReference type="ARBA" id="ARBA00022967"/>
    </source>
</evidence>
<keyword evidence="1" id="KW-0813">Transport</keyword>
<evidence type="ECO:0000256" key="1">
    <source>
        <dbReference type="ARBA" id="ARBA00022448"/>
    </source>
</evidence>
<protein>
    <submittedName>
        <fullName evidence="7">ABC-type cobalamin/Fe3+-siderophore transport system, ATPase component</fullName>
    </submittedName>
</protein>
<dbReference type="EMBL" id="CP003364">
    <property type="protein sequence ID" value="AGA30323.1"/>
    <property type="molecule type" value="Genomic_DNA"/>
</dbReference>
<evidence type="ECO:0000313" key="8">
    <source>
        <dbReference type="Proteomes" id="UP000010798"/>
    </source>
</evidence>
<dbReference type="PANTHER" id="PTHR42794">
    <property type="entry name" value="HEMIN IMPORT ATP-BINDING PROTEIN HMUV"/>
    <property type="match status" value="1"/>
</dbReference>
<reference evidence="7 8" key="1">
    <citation type="submission" date="2012-02" db="EMBL/GenBank/DDBJ databases">
        <title>Complete sequence of chromosome of Singulisphaera acidiphila DSM 18658.</title>
        <authorList>
            <consortium name="US DOE Joint Genome Institute (JGI-PGF)"/>
            <person name="Lucas S."/>
            <person name="Copeland A."/>
            <person name="Lapidus A."/>
            <person name="Glavina del Rio T."/>
            <person name="Dalin E."/>
            <person name="Tice H."/>
            <person name="Bruce D."/>
            <person name="Goodwin L."/>
            <person name="Pitluck S."/>
            <person name="Peters L."/>
            <person name="Ovchinnikova G."/>
            <person name="Chertkov O."/>
            <person name="Kyrpides N."/>
            <person name="Mavromatis K."/>
            <person name="Ivanova N."/>
            <person name="Brettin T."/>
            <person name="Detter J.C."/>
            <person name="Han C."/>
            <person name="Larimer F."/>
            <person name="Land M."/>
            <person name="Hauser L."/>
            <person name="Markowitz V."/>
            <person name="Cheng J.-F."/>
            <person name="Hugenholtz P."/>
            <person name="Woyke T."/>
            <person name="Wu D."/>
            <person name="Tindall B."/>
            <person name="Pomrenke H."/>
            <person name="Brambilla E."/>
            <person name="Klenk H.-P."/>
            <person name="Eisen J.A."/>
        </authorList>
    </citation>
    <scope>NUCLEOTIDE SEQUENCE [LARGE SCALE GENOMIC DNA]</scope>
    <source>
        <strain evidence="8">ATCC BAA-1392 / DSM 18658 / VKM B-2454 / MOB10</strain>
    </source>
</reference>
<dbReference type="SMART" id="SM00382">
    <property type="entry name" value="AAA"/>
    <property type="match status" value="1"/>
</dbReference>
<evidence type="ECO:0000256" key="5">
    <source>
        <dbReference type="ARBA" id="ARBA00037066"/>
    </source>
</evidence>
<keyword evidence="3" id="KW-0067">ATP-binding</keyword>
<dbReference type="RefSeq" id="WP_015249409.1">
    <property type="nucleotide sequence ID" value="NC_019892.1"/>
</dbReference>
<dbReference type="SUPFAM" id="SSF52540">
    <property type="entry name" value="P-loop containing nucleoside triphosphate hydrolases"/>
    <property type="match status" value="1"/>
</dbReference>
<dbReference type="OrthoDB" id="9806726at2"/>
<dbReference type="InterPro" id="IPR003593">
    <property type="entry name" value="AAA+_ATPase"/>
</dbReference>
<sequence length="257" mass="28069">MITPPDLRTRHATVRVENQALLDDVTLTLPPGSMTALLGPNGAGKTTLIRVLAGLLPVSDGEVELGDRLLGELSRTAIARQCAYLPQQTATRFEMRVEDVVTLGRYPHLNTWGALSRDDHARVAWAIERVGLTSFRHRTLPTLSGGERQRVFLARALAQEAPILLLDEPTSSLDIGRQLELMTLLTELHAEGQTILAAVHDLQSALEFFPRAVLLHEGRLIDDGPTETVVLGPALETAFSVRVHTGPGFRFLPSDSL</sequence>
<dbReference type="HOGENOM" id="CLU_000604_1_11_0"/>
<dbReference type="eggNOG" id="COG1120">
    <property type="taxonomic scope" value="Bacteria"/>
</dbReference>
<evidence type="ECO:0000256" key="2">
    <source>
        <dbReference type="ARBA" id="ARBA00022741"/>
    </source>
</evidence>
<dbReference type="Proteomes" id="UP000010798">
    <property type="component" value="Chromosome"/>
</dbReference>
<dbReference type="GO" id="GO:0005524">
    <property type="term" value="F:ATP binding"/>
    <property type="evidence" value="ECO:0007669"/>
    <property type="project" value="UniProtKB-KW"/>
</dbReference>
<keyword evidence="4" id="KW-1278">Translocase</keyword>
<dbReference type="InterPro" id="IPR017871">
    <property type="entry name" value="ABC_transporter-like_CS"/>
</dbReference>
<dbReference type="PANTHER" id="PTHR42794:SF1">
    <property type="entry name" value="HEMIN IMPORT ATP-BINDING PROTEIN HMUV"/>
    <property type="match status" value="1"/>
</dbReference>
<name>L0DNA8_SINAD</name>
<dbReference type="PROSITE" id="PS00211">
    <property type="entry name" value="ABC_TRANSPORTER_1"/>
    <property type="match status" value="1"/>
</dbReference>
<evidence type="ECO:0000259" key="6">
    <source>
        <dbReference type="PROSITE" id="PS50893"/>
    </source>
</evidence>
<accession>L0DNA8</accession>
<gene>
    <name evidence="7" type="ordered locus">Sinac_6225</name>
</gene>
<evidence type="ECO:0000313" key="7">
    <source>
        <dbReference type="EMBL" id="AGA30323.1"/>
    </source>
</evidence>